<keyword evidence="1" id="KW-0472">Membrane</keyword>
<keyword evidence="1" id="KW-0812">Transmembrane</keyword>
<evidence type="ECO:0000259" key="2">
    <source>
        <dbReference type="Pfam" id="PF02517"/>
    </source>
</evidence>
<dbReference type="GO" id="GO:0080120">
    <property type="term" value="P:CAAX-box protein maturation"/>
    <property type="evidence" value="ECO:0007669"/>
    <property type="project" value="UniProtKB-ARBA"/>
</dbReference>
<feature type="domain" description="CAAX prenyl protease 2/Lysostaphin resistance protein A-like" evidence="2">
    <location>
        <begin position="124"/>
        <end position="220"/>
    </location>
</feature>
<protein>
    <submittedName>
        <fullName evidence="3">Unannotated protein</fullName>
    </submittedName>
</protein>
<feature type="transmembrane region" description="Helical" evidence="1">
    <location>
        <begin position="119"/>
        <end position="138"/>
    </location>
</feature>
<feature type="transmembrane region" description="Helical" evidence="1">
    <location>
        <begin position="247"/>
        <end position="263"/>
    </location>
</feature>
<organism evidence="3">
    <name type="scientific">freshwater metagenome</name>
    <dbReference type="NCBI Taxonomy" id="449393"/>
    <lineage>
        <taxon>unclassified sequences</taxon>
        <taxon>metagenomes</taxon>
        <taxon>ecological metagenomes</taxon>
    </lineage>
</organism>
<keyword evidence="1" id="KW-1133">Transmembrane helix</keyword>
<dbReference type="AlphaFoldDB" id="A0A6J6F087"/>
<feature type="transmembrane region" description="Helical" evidence="1">
    <location>
        <begin position="150"/>
        <end position="171"/>
    </location>
</feature>
<feature type="transmembrane region" description="Helical" evidence="1">
    <location>
        <begin position="83"/>
        <end position="107"/>
    </location>
</feature>
<feature type="transmembrane region" description="Helical" evidence="1">
    <location>
        <begin position="183"/>
        <end position="202"/>
    </location>
</feature>
<sequence>MFILVSWLVGGSLLGLALLPYTGVDPLALFTTEDILGAMPSWGYLFFALITFVPLFLATLIAYRFILGIKLRYLFSTINEFRWWRVAMGFWVWIILVGGPAVVSVALEPEDYSFSFDPVTFLPYLVIALLLLPIQTTSEELFFRGWVIQWAARGSGNILWLSVLSGALFSLPHLLNPEAAGDIVGAFFGYFSVGFALGWVTVRDRSLEVAIGAHLSNNLFAALVIGYEGGALPAEALYTTESLEWGASNLVSLLIIPLFILFTRPGRPKASKHLQDSDANR</sequence>
<evidence type="ECO:0000256" key="1">
    <source>
        <dbReference type="SAM" id="Phobius"/>
    </source>
</evidence>
<dbReference type="GO" id="GO:0004175">
    <property type="term" value="F:endopeptidase activity"/>
    <property type="evidence" value="ECO:0007669"/>
    <property type="project" value="UniProtKB-ARBA"/>
</dbReference>
<feature type="transmembrane region" description="Helical" evidence="1">
    <location>
        <begin position="209"/>
        <end position="227"/>
    </location>
</feature>
<dbReference type="Pfam" id="PF02517">
    <property type="entry name" value="Rce1-like"/>
    <property type="match status" value="1"/>
</dbReference>
<name>A0A6J6F087_9ZZZZ</name>
<gene>
    <name evidence="3" type="ORF">UFOPK1684_01413</name>
</gene>
<evidence type="ECO:0000313" key="3">
    <source>
        <dbReference type="EMBL" id="CAB4581095.1"/>
    </source>
</evidence>
<proteinExistence type="predicted"/>
<accession>A0A6J6F087</accession>
<feature type="transmembrane region" description="Helical" evidence="1">
    <location>
        <begin position="41"/>
        <end position="63"/>
    </location>
</feature>
<dbReference type="EMBL" id="CAEZTM010000097">
    <property type="protein sequence ID" value="CAB4581095.1"/>
    <property type="molecule type" value="Genomic_DNA"/>
</dbReference>
<reference evidence="3" key="1">
    <citation type="submission" date="2020-05" db="EMBL/GenBank/DDBJ databases">
        <authorList>
            <person name="Chiriac C."/>
            <person name="Salcher M."/>
            <person name="Ghai R."/>
            <person name="Kavagutti S V."/>
        </authorList>
    </citation>
    <scope>NUCLEOTIDE SEQUENCE</scope>
</reference>
<dbReference type="InterPro" id="IPR003675">
    <property type="entry name" value="Rce1/LyrA-like_dom"/>
</dbReference>